<proteinExistence type="predicted"/>
<dbReference type="PaxDb" id="572546-Arcpr_1585"/>
<dbReference type="InterPro" id="IPR036661">
    <property type="entry name" value="Luciferase-like_sf"/>
</dbReference>
<dbReference type="EC" id="1.5.99.11" evidence="3"/>
<dbReference type="InterPro" id="IPR011251">
    <property type="entry name" value="Luciferase-like_dom"/>
</dbReference>
<dbReference type="KEGG" id="apo:Arcpr_1585"/>
<keyword evidence="4" id="KW-1185">Reference proteome</keyword>
<feature type="domain" description="Luciferase-like" evidence="2">
    <location>
        <begin position="12"/>
        <end position="269"/>
    </location>
</feature>
<dbReference type="EMBL" id="CP001857">
    <property type="protein sequence ID" value="ADB58631.1"/>
    <property type="molecule type" value="Genomic_DNA"/>
</dbReference>
<dbReference type="HOGENOM" id="CLU_027853_5_3_2"/>
<name>D2RET7_ARCPA</name>
<dbReference type="Pfam" id="PF00296">
    <property type="entry name" value="Bac_luciferase"/>
    <property type="match status" value="1"/>
</dbReference>
<evidence type="ECO:0000313" key="4">
    <source>
        <dbReference type="Proteomes" id="UP000001901"/>
    </source>
</evidence>
<dbReference type="NCBIfam" id="NF002619">
    <property type="entry name" value="PRK02271.1"/>
    <property type="match status" value="1"/>
</dbReference>
<dbReference type="InterPro" id="IPR050564">
    <property type="entry name" value="F420-G6PD/mer"/>
</dbReference>
<dbReference type="SUPFAM" id="SSF51679">
    <property type="entry name" value="Bacterial luciferase-like"/>
    <property type="match status" value="1"/>
</dbReference>
<dbReference type="GO" id="GO:0016705">
    <property type="term" value="F:oxidoreductase activity, acting on paired donors, with incorporation or reduction of molecular oxygen"/>
    <property type="evidence" value="ECO:0007669"/>
    <property type="project" value="InterPro"/>
</dbReference>
<keyword evidence="1 3" id="KW-0560">Oxidoreductase</keyword>
<gene>
    <name evidence="3" type="ordered locus">Arcpr_1585</name>
</gene>
<dbReference type="GeneID" id="8740276"/>
<dbReference type="AlphaFoldDB" id="D2RET7"/>
<sequence>MELGIELKPDKPFYEIEYLAKLAEDYEYDYIWITEHYNNRNPIPILTTIALKTHRAKIGVGATNPYTTHPALIASIIFTLDEISGGRAVLGISAGDKMTLNSLGIRREKPLKTVKEAVELIKALMNGRTYEGDLFKCMSVIPFARRVPIFVGAQGSKMIELALEIGDGVILNATLPEIKTSKTVGLCMPVCVDDDVDRAKKIAKIVVAFIIAGSSRSFAEKEGIPYDVVTDIRKKISKGKFDEIKIDDELIDKFCLYGKVNDVVARIESFNVDIFIVGTPIGRDKVKAIKEIGKKIKGR</sequence>
<dbReference type="eggNOG" id="arCOG02410">
    <property type="taxonomic scope" value="Archaea"/>
</dbReference>
<dbReference type="PANTHER" id="PTHR43244">
    <property type="match status" value="1"/>
</dbReference>
<organism evidence="3 4">
    <name type="scientific">Archaeoglobus profundus (strain DSM 5631 / JCM 9629 / NBRC 100127 / Av18)</name>
    <dbReference type="NCBI Taxonomy" id="572546"/>
    <lineage>
        <taxon>Archaea</taxon>
        <taxon>Methanobacteriati</taxon>
        <taxon>Methanobacteriota</taxon>
        <taxon>Archaeoglobi</taxon>
        <taxon>Archaeoglobales</taxon>
        <taxon>Archaeoglobaceae</taxon>
        <taxon>Archaeoglobus</taxon>
    </lineage>
</organism>
<evidence type="ECO:0000256" key="1">
    <source>
        <dbReference type="ARBA" id="ARBA00023002"/>
    </source>
</evidence>
<dbReference type="OrthoDB" id="213164at2157"/>
<dbReference type="PANTHER" id="PTHR43244:SF1">
    <property type="entry name" value="5,10-METHYLENETETRAHYDROMETHANOPTERIN REDUCTASE"/>
    <property type="match status" value="1"/>
</dbReference>
<evidence type="ECO:0000313" key="3">
    <source>
        <dbReference type="EMBL" id="ADB58631.1"/>
    </source>
</evidence>
<reference evidence="3 4" key="1">
    <citation type="journal article" date="2010" name="Stand. Genomic Sci.">
        <title>Complete genome sequence of Archaeoglobus profundus type strain (AV18).</title>
        <authorList>
            <person name="von Jan M."/>
            <person name="Lapidus A."/>
            <person name="Del Rio T.G."/>
            <person name="Copeland A."/>
            <person name="Tice H."/>
            <person name="Cheng J.F."/>
            <person name="Lucas S."/>
            <person name="Chen F."/>
            <person name="Nolan M."/>
            <person name="Goodwin L."/>
            <person name="Han C."/>
            <person name="Pitluck S."/>
            <person name="Liolios K."/>
            <person name="Ivanova N."/>
            <person name="Mavromatis K."/>
            <person name="Ovchinnikova G."/>
            <person name="Chertkov O."/>
            <person name="Pati A."/>
            <person name="Chen A."/>
            <person name="Palaniappan K."/>
            <person name="Land M."/>
            <person name="Hauser L."/>
            <person name="Chang Y.J."/>
            <person name="Jeffries C.D."/>
            <person name="Saunders E."/>
            <person name="Brettin T."/>
            <person name="Detter J.C."/>
            <person name="Chain P."/>
            <person name="Eichinger K."/>
            <person name="Huber H."/>
            <person name="Spring S."/>
            <person name="Rohde M."/>
            <person name="Goker M."/>
            <person name="Wirth R."/>
            <person name="Woyke T."/>
            <person name="Bristow J."/>
            <person name="Eisen J.A."/>
            <person name="Markowitz V."/>
            <person name="Hugenholtz P."/>
            <person name="Kyrpides N.C."/>
            <person name="Klenk H.P."/>
        </authorList>
    </citation>
    <scope>NUCLEOTIDE SEQUENCE [LARGE SCALE GENOMIC DNA]</scope>
    <source>
        <strain evidence="4">DSM 5631 / JCM 9629 / NBRC 100127 / Av18</strain>
    </source>
</reference>
<dbReference type="RefSeq" id="WP_012940967.1">
    <property type="nucleotide sequence ID" value="NC_013741.1"/>
</dbReference>
<protein>
    <submittedName>
        <fullName evidence="3">5,10-methylenetetrahydromethanopterin reductase</fullName>
        <ecNumber evidence="3">1.5.99.11</ecNumber>
    </submittedName>
</protein>
<evidence type="ECO:0000259" key="2">
    <source>
        <dbReference type="Pfam" id="PF00296"/>
    </source>
</evidence>
<dbReference type="CDD" id="cd01097">
    <property type="entry name" value="Tetrahydromethanopterin_reductase"/>
    <property type="match status" value="1"/>
</dbReference>
<dbReference type="Proteomes" id="UP000001901">
    <property type="component" value="Chromosome"/>
</dbReference>
<dbReference type="STRING" id="572546.Arcpr_1585"/>
<dbReference type="Gene3D" id="3.20.20.30">
    <property type="entry name" value="Luciferase-like domain"/>
    <property type="match status" value="1"/>
</dbReference>
<accession>D2RET7</accession>